<feature type="region of interest" description="Disordered" evidence="2">
    <location>
        <begin position="1"/>
        <end position="23"/>
    </location>
</feature>
<dbReference type="InterPro" id="IPR001300">
    <property type="entry name" value="Peptidase_C2_calpain_cat"/>
</dbReference>
<feature type="compositionally biased region" description="Low complexity" evidence="2">
    <location>
        <begin position="1"/>
        <end position="11"/>
    </location>
</feature>
<sequence length="1002" mass="108059">MGVSSSRLLSLRGRRPAASDWATSEHGSATLMVTGRRGPFPTYHLNGIYYLVSDDHGNSSSDNNNKNTHDNTNIISSRKAEATTNHFQQQFPTATTTSFPATAITTTTSSIGSRPSMSTAHNDDNNTNNYNYNDNYNNNDNRSNNGNNSNNKNNNNSSSHCTCLDSLHKKRSLFRRLDRPEVSILVHGSSWCGRSGEQLLARGRWEKEKAVVEVPGVTSGTFVEDGDVVIRMFPAPQKMRPSAPCAEWCQAFLADLAPALQGMDLELSADQTYSLWGGSSGDCLADMMQGELGNCAVLAAVVALAGSDPCSKLGETLLERNVGDQRAIVARLFHPETGERLEWALGAKQDAAALQVGFGSAVPRYARSLSSRCWALLLELALAELAGGYEQLDGSTPEVAWLAICGPTAAPRQFTRWPHKGTWQGSVPHVDKVRKVARSSPPATTTATATKTTLFSELPGSRAKRVKAWRQAMRWRTTGPCFADADLELLLQSAVANGTPVCICPMGRAQGSRESGEACVSLVVCFSQELWLCPGALRRRPREHTLRHRPRVRYARHRCVAGRALGAAQRSTAREALLAVPFSFAAAWEQRALALLEKKKSCLAMLSLDEQGATPTDNRWWYLEGRQLAGNTQAVMAFGPSVHQGPTAVSENFTGVSDFQALSCTGLRQGVQIRFNLAALRAAQEYSFAFEGGTAAASAPDKVADAFSLQVLEPGGRVVESSYDIAAMRLRDFGSVKSPYLIWYDSPSPLGSLFVTFGLEISSRAPAGLQAIRFVLPDGLRHAAASSPRDAPTTSKSVTVAWRPSEVTKTPAGTFGDFAAWTLAEQSVGKGDAATTPVPEQPAADSNATNNGIAPSMTTPVPLEALPLLEDTYGWVNLGVRDQVEVRFNPSRPFPACELLVRFPVTLPNSLPALNVWRVTLVFAPSATDTGDEPPLTSFVVPGFGFGAISPANLVQHAQHVFQYSGHDYYEFSAEQANPATREAGFHSALVAGGLLLLGAWL</sequence>
<evidence type="ECO:0000313" key="4">
    <source>
        <dbReference type="EMBL" id="CAE8614899.1"/>
    </source>
</evidence>
<evidence type="ECO:0000259" key="3">
    <source>
        <dbReference type="PROSITE" id="PS50203"/>
    </source>
</evidence>
<evidence type="ECO:0000313" key="5">
    <source>
        <dbReference type="Proteomes" id="UP000654075"/>
    </source>
</evidence>
<gene>
    <name evidence="4" type="ORF">PGLA1383_LOCUS32619</name>
</gene>
<comment type="caution">
    <text evidence="1">Lacks conserved residue(s) required for the propagation of feature annotation.</text>
</comment>
<feature type="region of interest" description="Disordered" evidence="2">
    <location>
        <begin position="830"/>
        <end position="856"/>
    </location>
</feature>
<organism evidence="4 5">
    <name type="scientific">Polarella glacialis</name>
    <name type="common">Dinoflagellate</name>
    <dbReference type="NCBI Taxonomy" id="89957"/>
    <lineage>
        <taxon>Eukaryota</taxon>
        <taxon>Sar</taxon>
        <taxon>Alveolata</taxon>
        <taxon>Dinophyceae</taxon>
        <taxon>Suessiales</taxon>
        <taxon>Suessiaceae</taxon>
        <taxon>Polarella</taxon>
    </lineage>
</organism>
<feature type="region of interest" description="Disordered" evidence="2">
    <location>
        <begin position="107"/>
        <end position="160"/>
    </location>
</feature>
<dbReference type="InterPro" id="IPR038765">
    <property type="entry name" value="Papain-like_cys_pep_sf"/>
</dbReference>
<dbReference type="AlphaFoldDB" id="A0A813FL51"/>
<dbReference type="GO" id="GO:0004198">
    <property type="term" value="F:calcium-dependent cysteine-type endopeptidase activity"/>
    <property type="evidence" value="ECO:0007669"/>
    <property type="project" value="InterPro"/>
</dbReference>
<dbReference type="OrthoDB" id="10422354at2759"/>
<feature type="compositionally biased region" description="Low complexity" evidence="2">
    <location>
        <begin position="125"/>
        <end position="159"/>
    </location>
</feature>
<accession>A0A813FL51</accession>
<dbReference type="EMBL" id="CAJNNV010025525">
    <property type="protein sequence ID" value="CAE8614899.1"/>
    <property type="molecule type" value="Genomic_DNA"/>
</dbReference>
<name>A0A813FL51_POLGL</name>
<proteinExistence type="predicted"/>
<keyword evidence="5" id="KW-1185">Reference proteome</keyword>
<dbReference type="SUPFAM" id="SSF54001">
    <property type="entry name" value="Cysteine proteinases"/>
    <property type="match status" value="1"/>
</dbReference>
<dbReference type="Proteomes" id="UP000654075">
    <property type="component" value="Unassembled WGS sequence"/>
</dbReference>
<evidence type="ECO:0000256" key="2">
    <source>
        <dbReference type="SAM" id="MobiDB-lite"/>
    </source>
</evidence>
<dbReference type="PROSITE" id="PS50203">
    <property type="entry name" value="CALPAIN_CAT"/>
    <property type="match status" value="1"/>
</dbReference>
<evidence type="ECO:0000256" key="1">
    <source>
        <dbReference type="PROSITE-ProRule" id="PRU00239"/>
    </source>
</evidence>
<feature type="compositionally biased region" description="Polar residues" evidence="2">
    <location>
        <begin position="844"/>
        <end position="856"/>
    </location>
</feature>
<comment type="caution">
    <text evidence="4">The sequence shown here is derived from an EMBL/GenBank/DDBJ whole genome shotgun (WGS) entry which is preliminary data.</text>
</comment>
<feature type="domain" description="Calpain catalytic" evidence="3">
    <location>
        <begin position="286"/>
        <end position="406"/>
    </location>
</feature>
<protein>
    <recommendedName>
        <fullName evidence="3">Calpain catalytic domain-containing protein</fullName>
    </recommendedName>
</protein>
<reference evidence="4" key="1">
    <citation type="submission" date="2021-02" db="EMBL/GenBank/DDBJ databases">
        <authorList>
            <person name="Dougan E. K."/>
            <person name="Rhodes N."/>
            <person name="Thang M."/>
            <person name="Chan C."/>
        </authorList>
    </citation>
    <scope>NUCLEOTIDE SEQUENCE</scope>
</reference>
<dbReference type="GO" id="GO:0006508">
    <property type="term" value="P:proteolysis"/>
    <property type="evidence" value="ECO:0007669"/>
    <property type="project" value="InterPro"/>
</dbReference>